<dbReference type="GO" id="GO:0005789">
    <property type="term" value="C:endoplasmic reticulum membrane"/>
    <property type="evidence" value="ECO:0007669"/>
    <property type="project" value="UniProtKB-SubCell"/>
</dbReference>
<feature type="domain" description="C2H2-type" evidence="13">
    <location>
        <begin position="297"/>
        <end position="320"/>
    </location>
</feature>
<name>A0A4D9D783_9STRA</name>
<dbReference type="AlphaFoldDB" id="A0A4D9D783"/>
<evidence type="ECO:0000256" key="12">
    <source>
        <dbReference type="SAM" id="MobiDB-lite"/>
    </source>
</evidence>
<dbReference type="Proteomes" id="UP000355283">
    <property type="component" value="Unassembled WGS sequence"/>
</dbReference>
<keyword evidence="11" id="KW-0862">Zinc</keyword>
<gene>
    <name evidence="14" type="ORF">NSK_001568</name>
</gene>
<keyword evidence="11" id="KW-0863">Zinc-finger</keyword>
<evidence type="ECO:0000256" key="11">
    <source>
        <dbReference type="PROSITE-ProRule" id="PRU00042"/>
    </source>
</evidence>
<feature type="domain" description="C2H2-type" evidence="13">
    <location>
        <begin position="330"/>
        <end position="358"/>
    </location>
</feature>
<evidence type="ECO:0000259" key="13">
    <source>
        <dbReference type="PROSITE" id="PS50157"/>
    </source>
</evidence>
<proteinExistence type="inferred from homology"/>
<dbReference type="PANTHER" id="PTHR12317">
    <property type="entry name" value="DIACYLGLYCEROL O-ACYLTRANSFERASE"/>
    <property type="match status" value="1"/>
</dbReference>
<reference evidence="14 15" key="1">
    <citation type="submission" date="2019-01" db="EMBL/GenBank/DDBJ databases">
        <title>Nuclear Genome Assembly of the Microalgal Biofuel strain Nannochloropsis salina CCMP1776.</title>
        <authorList>
            <person name="Hovde B."/>
        </authorList>
    </citation>
    <scope>NUCLEOTIDE SEQUENCE [LARGE SCALE GENOMIC DNA]</scope>
    <source>
        <strain evidence="14 15">CCMP1776</strain>
    </source>
</reference>
<dbReference type="GO" id="GO:0008270">
    <property type="term" value="F:zinc ion binding"/>
    <property type="evidence" value="ECO:0007669"/>
    <property type="project" value="UniProtKB-KW"/>
</dbReference>
<feature type="domain" description="C2H2-type" evidence="13">
    <location>
        <begin position="433"/>
        <end position="467"/>
    </location>
</feature>
<comment type="caution">
    <text evidence="14">The sequence shown here is derived from an EMBL/GenBank/DDBJ whole genome shotgun (WGS) entry which is preliminary data.</text>
</comment>
<dbReference type="PANTHER" id="PTHR12317:SF63">
    <property type="entry name" value="DIACYLGLYCEROL O-ACYLTRANSFERASE 2"/>
    <property type="match status" value="1"/>
</dbReference>
<evidence type="ECO:0000256" key="4">
    <source>
        <dbReference type="ARBA" id="ARBA00022679"/>
    </source>
</evidence>
<evidence type="ECO:0000256" key="7">
    <source>
        <dbReference type="ARBA" id="ARBA00022989"/>
    </source>
</evidence>
<keyword evidence="5" id="KW-0812">Transmembrane</keyword>
<dbReference type="InterPro" id="IPR019446">
    <property type="entry name" value="BMT5-like"/>
</dbReference>
<keyword evidence="11" id="KW-0479">Metal-binding</keyword>
<dbReference type="SMART" id="SM00563">
    <property type="entry name" value="PlsC"/>
    <property type="match status" value="1"/>
</dbReference>
<dbReference type="Pfam" id="PF00096">
    <property type="entry name" value="zf-C2H2"/>
    <property type="match status" value="1"/>
</dbReference>
<dbReference type="PROSITE" id="PS00028">
    <property type="entry name" value="ZINC_FINGER_C2H2_1"/>
    <property type="match status" value="2"/>
</dbReference>
<dbReference type="SMART" id="SM00355">
    <property type="entry name" value="ZnF_C2H2"/>
    <property type="match status" value="3"/>
</dbReference>
<keyword evidence="15" id="KW-1185">Reference proteome</keyword>
<comment type="similarity">
    <text evidence="2">Belongs to the diacylglycerol acyltransferase family.</text>
</comment>
<protein>
    <recommendedName>
        <fullName evidence="13">C2H2-type domain-containing protein</fullName>
    </recommendedName>
</protein>
<dbReference type="GO" id="GO:0070042">
    <property type="term" value="F:rRNA (uridine-N3-)-methyltransferase activity"/>
    <property type="evidence" value="ECO:0007669"/>
    <property type="project" value="InterPro"/>
</dbReference>
<evidence type="ECO:0000256" key="9">
    <source>
        <dbReference type="ARBA" id="ARBA00023136"/>
    </source>
</evidence>
<keyword evidence="10" id="KW-0012">Acyltransferase</keyword>
<dbReference type="EMBL" id="SDOX01000006">
    <property type="protein sequence ID" value="TFJ87236.1"/>
    <property type="molecule type" value="Genomic_DNA"/>
</dbReference>
<evidence type="ECO:0000256" key="10">
    <source>
        <dbReference type="ARBA" id="ARBA00023315"/>
    </source>
</evidence>
<dbReference type="Pfam" id="PF03982">
    <property type="entry name" value="DAGAT"/>
    <property type="match status" value="1"/>
</dbReference>
<dbReference type="GO" id="GO:0004144">
    <property type="term" value="F:diacylglycerol O-acyltransferase activity"/>
    <property type="evidence" value="ECO:0007669"/>
    <property type="project" value="TreeGrafter"/>
</dbReference>
<dbReference type="GO" id="GO:0019432">
    <property type="term" value="P:triglyceride biosynthetic process"/>
    <property type="evidence" value="ECO:0007669"/>
    <property type="project" value="TreeGrafter"/>
</dbReference>
<dbReference type="PROSITE" id="PS50157">
    <property type="entry name" value="ZINC_FINGER_C2H2_2"/>
    <property type="match status" value="3"/>
</dbReference>
<feature type="region of interest" description="Disordered" evidence="12">
    <location>
        <begin position="310"/>
        <end position="330"/>
    </location>
</feature>
<evidence type="ECO:0000256" key="5">
    <source>
        <dbReference type="ARBA" id="ARBA00022692"/>
    </source>
</evidence>
<evidence type="ECO:0000256" key="6">
    <source>
        <dbReference type="ARBA" id="ARBA00022824"/>
    </source>
</evidence>
<evidence type="ECO:0000256" key="8">
    <source>
        <dbReference type="ARBA" id="ARBA00023098"/>
    </source>
</evidence>
<evidence type="ECO:0000256" key="3">
    <source>
        <dbReference type="ARBA" id="ARBA00022516"/>
    </source>
</evidence>
<keyword evidence="7" id="KW-1133">Transmembrane helix</keyword>
<dbReference type="Gene3D" id="3.30.160.60">
    <property type="entry name" value="Classic Zinc Finger"/>
    <property type="match status" value="1"/>
</dbReference>
<dbReference type="CDD" id="cd07987">
    <property type="entry name" value="LPLAT_MGAT-like"/>
    <property type="match status" value="1"/>
</dbReference>
<feature type="compositionally biased region" description="Basic and acidic residues" evidence="12">
    <location>
        <begin position="310"/>
        <end position="323"/>
    </location>
</feature>
<keyword evidence="8" id="KW-0443">Lipid metabolism</keyword>
<accession>A0A4D9D783</accession>
<keyword evidence="4" id="KW-0808">Transferase</keyword>
<organism evidence="14 15">
    <name type="scientific">Nannochloropsis salina CCMP1776</name>
    <dbReference type="NCBI Taxonomy" id="1027361"/>
    <lineage>
        <taxon>Eukaryota</taxon>
        <taxon>Sar</taxon>
        <taxon>Stramenopiles</taxon>
        <taxon>Ochrophyta</taxon>
        <taxon>Eustigmatophyceae</taxon>
        <taxon>Eustigmatales</taxon>
        <taxon>Monodopsidaceae</taxon>
        <taxon>Microchloropsis</taxon>
        <taxon>Microchloropsis salina</taxon>
    </lineage>
</organism>
<dbReference type="OrthoDB" id="264532at2759"/>
<dbReference type="GO" id="GO:0070475">
    <property type="term" value="P:rRNA base methylation"/>
    <property type="evidence" value="ECO:0007669"/>
    <property type="project" value="InterPro"/>
</dbReference>
<dbReference type="InterPro" id="IPR013087">
    <property type="entry name" value="Znf_C2H2_type"/>
</dbReference>
<comment type="subcellular location">
    <subcellularLocation>
        <location evidence="1">Endoplasmic reticulum membrane</location>
        <topology evidence="1">Multi-pass membrane protein</topology>
    </subcellularLocation>
</comment>
<evidence type="ECO:0000313" key="15">
    <source>
        <dbReference type="Proteomes" id="UP000355283"/>
    </source>
</evidence>
<keyword evidence="3" id="KW-0444">Lipid biosynthesis</keyword>
<dbReference type="Pfam" id="PF10354">
    <property type="entry name" value="BMT5-like"/>
    <property type="match status" value="1"/>
</dbReference>
<evidence type="ECO:0000313" key="14">
    <source>
        <dbReference type="EMBL" id="TFJ87236.1"/>
    </source>
</evidence>
<evidence type="ECO:0000256" key="2">
    <source>
        <dbReference type="ARBA" id="ARBA00005420"/>
    </source>
</evidence>
<dbReference type="InterPro" id="IPR007130">
    <property type="entry name" value="DAGAT"/>
</dbReference>
<dbReference type="SUPFAM" id="SSF57667">
    <property type="entry name" value="beta-beta-alpha zinc fingers"/>
    <property type="match status" value="1"/>
</dbReference>
<dbReference type="InterPro" id="IPR036236">
    <property type="entry name" value="Znf_C2H2_sf"/>
</dbReference>
<evidence type="ECO:0000256" key="1">
    <source>
        <dbReference type="ARBA" id="ARBA00004477"/>
    </source>
</evidence>
<sequence length="712" mass="79657">MKRKHAETLCTKPLRVLVLGDGNLSYSLGLAERLPGAQLLATSFDNPQELHKKYTESHATVTRLEALGARVRVLYGVDALNILETLRHVHMEEGKRAESFREPPHDSVSNCARTADGQPLEVFDHVIFNHPHTGWEDIHRHRALLAHFLESAKAVLACSTTQGTEGGQVHVTLAGDQCKRWKLLQTAARLGFKLRHICDFYRQFGPDPPPVDIKRHQSGKSFRIRGLPSFTYSFTLEGVSYYSATLNAAYSFPPSRSLWRHAYDPEEHEAAMTIRPGDKGVAGGSKGAPITDVVKSIKCDTCEKNFRGPKDLRKHMGDAHDKPPVQAEGQPCEACGRDFRDEAALGQHQRAKHSGMFQDLKPDWSTAALNVSETDESNAQPSLHFQGVEKEAYEASRADREEDMVLCTVCDYYVASRTAEHLADLRPPERPIYNCRSCDRTFRELRALKQHANACWPFKKGHGMERVTSRCNRTFQDAAIKLADSPDGCMRLFDGGGLICLGTFGYLAWLEISLGPLNKLFNKVRPVVASAVLRFPGFGQLISFAGGIDAKEESVSKAIKDGCSVSICPGGIAEMFWGYPKEGCLPREEYAFLQSRKGFIRMAMKHGVPVVPVYCFGNTHAMHKARMPRALEALSRLLKASLIVTWGRWGLPIPYRIPLLYAVGKPLHLLHVENPTPHQIEAAHSEFCRALSDLFDRYKFYYGWGHKTLRIV</sequence>
<keyword evidence="6" id="KW-0256">Endoplasmic reticulum</keyword>
<dbReference type="InterPro" id="IPR002123">
    <property type="entry name" value="Plipid/glycerol_acylTrfase"/>
</dbReference>
<keyword evidence="9" id="KW-0472">Membrane</keyword>